<evidence type="ECO:0000256" key="3">
    <source>
        <dbReference type="ARBA" id="ARBA00012780"/>
    </source>
</evidence>
<dbReference type="InterPro" id="IPR040720">
    <property type="entry name" value="GH81_C"/>
</dbReference>
<dbReference type="Proteomes" id="UP000095751">
    <property type="component" value="Unassembled WGS sequence"/>
</dbReference>
<keyword evidence="7" id="KW-0961">Cell wall biogenesis/degradation</keyword>
<keyword evidence="4" id="KW-0378">Hydrolase</keyword>
<gene>
    <name evidence="10" type="ORF">FRACYDRAFT_182255</name>
</gene>
<evidence type="ECO:0000256" key="2">
    <source>
        <dbReference type="ARBA" id="ARBA00010730"/>
    </source>
</evidence>
<evidence type="ECO:0000259" key="9">
    <source>
        <dbReference type="Pfam" id="PF17652"/>
    </source>
</evidence>
<dbReference type="PANTHER" id="PTHR31983:SF0">
    <property type="entry name" value="GLUCAN ENDO-1,3-BETA-D-GLUCOSIDASE 2"/>
    <property type="match status" value="1"/>
</dbReference>
<evidence type="ECO:0000256" key="5">
    <source>
        <dbReference type="ARBA" id="ARBA00023277"/>
    </source>
</evidence>
<keyword evidence="8" id="KW-0624">Polysaccharide degradation</keyword>
<evidence type="ECO:0000256" key="4">
    <source>
        <dbReference type="ARBA" id="ARBA00022801"/>
    </source>
</evidence>
<dbReference type="PROSITE" id="PS52008">
    <property type="entry name" value="GH81"/>
    <property type="match status" value="1"/>
</dbReference>
<evidence type="ECO:0000256" key="7">
    <source>
        <dbReference type="ARBA" id="ARBA00023316"/>
    </source>
</evidence>
<dbReference type="AlphaFoldDB" id="A0A1E7FQ62"/>
<protein>
    <recommendedName>
        <fullName evidence="3">glucan endo-1,3-beta-D-glucosidase</fullName>
        <ecNumber evidence="3">3.2.1.39</ecNumber>
    </recommendedName>
</protein>
<dbReference type="InParanoid" id="A0A1E7FQ62"/>
<dbReference type="PANTHER" id="PTHR31983">
    <property type="entry name" value="ENDO-1,3(4)-BETA-GLUCANASE 1"/>
    <property type="match status" value="1"/>
</dbReference>
<evidence type="ECO:0000256" key="6">
    <source>
        <dbReference type="ARBA" id="ARBA00023295"/>
    </source>
</evidence>
<dbReference type="EC" id="3.2.1.39" evidence="3"/>
<proteinExistence type="inferred from homology"/>
<keyword evidence="6" id="KW-0326">Glycosidase</keyword>
<dbReference type="GO" id="GO:0071555">
    <property type="term" value="P:cell wall organization"/>
    <property type="evidence" value="ECO:0007669"/>
    <property type="project" value="UniProtKB-KW"/>
</dbReference>
<name>A0A1E7FQ62_9STRA</name>
<accession>A0A1E7FQ62</accession>
<keyword evidence="5" id="KW-0119">Carbohydrate metabolism</keyword>
<dbReference type="Pfam" id="PF17652">
    <property type="entry name" value="Glyco_hydro81C"/>
    <property type="match status" value="1"/>
</dbReference>
<evidence type="ECO:0000313" key="11">
    <source>
        <dbReference type="Proteomes" id="UP000095751"/>
    </source>
</evidence>
<dbReference type="GO" id="GO:0000272">
    <property type="term" value="P:polysaccharide catabolic process"/>
    <property type="evidence" value="ECO:0007669"/>
    <property type="project" value="UniProtKB-KW"/>
</dbReference>
<dbReference type="GO" id="GO:0052861">
    <property type="term" value="F:endo-1,3(4)-beta-glucanase activity"/>
    <property type="evidence" value="ECO:0007669"/>
    <property type="project" value="InterPro"/>
</dbReference>
<dbReference type="EMBL" id="KV784355">
    <property type="protein sequence ID" value="OEU20302.1"/>
    <property type="molecule type" value="Genomic_DNA"/>
</dbReference>
<keyword evidence="11" id="KW-1185">Reference proteome</keyword>
<sequence>MVDAFNEDEHVNKKKLETAKLIRDSGQLLTATEISATNRYWHVWSSDTHNNTYPKEYAQPVVGMLYDTMASFQTWFSSWPVVSMGIQLIPLTPVAETRDDIEWATQVYPKYEKACKIAGDFCIDNGWSILQAGLLATSAANKTGGSSDTTDTHSAALKQALSIPKEVFATDGGVGNSMSNTIWYIATRKKATTN</sequence>
<dbReference type="GO" id="GO:0042973">
    <property type="term" value="F:glucan endo-1,3-beta-D-glucosidase activity"/>
    <property type="evidence" value="ECO:0007669"/>
    <property type="project" value="UniProtKB-EC"/>
</dbReference>
<dbReference type="OrthoDB" id="4473401at2759"/>
<comment type="similarity">
    <text evidence="2">Belongs to the glycosyl hydrolase 81 family.</text>
</comment>
<feature type="domain" description="Glycosyl hydrolase family 81 C-terminal" evidence="9">
    <location>
        <begin position="22"/>
        <end position="132"/>
    </location>
</feature>
<evidence type="ECO:0000256" key="1">
    <source>
        <dbReference type="ARBA" id="ARBA00000382"/>
    </source>
</evidence>
<dbReference type="KEGG" id="fcy:FRACYDRAFT_182255"/>
<organism evidence="10 11">
    <name type="scientific">Fragilariopsis cylindrus CCMP1102</name>
    <dbReference type="NCBI Taxonomy" id="635003"/>
    <lineage>
        <taxon>Eukaryota</taxon>
        <taxon>Sar</taxon>
        <taxon>Stramenopiles</taxon>
        <taxon>Ochrophyta</taxon>
        <taxon>Bacillariophyta</taxon>
        <taxon>Bacillariophyceae</taxon>
        <taxon>Bacillariophycidae</taxon>
        <taxon>Bacillariales</taxon>
        <taxon>Bacillariaceae</taxon>
        <taxon>Fragilariopsis</taxon>
    </lineage>
</organism>
<dbReference type="InterPro" id="IPR005200">
    <property type="entry name" value="Endo-beta-glucanase"/>
</dbReference>
<evidence type="ECO:0000313" key="10">
    <source>
        <dbReference type="EMBL" id="OEU20302.1"/>
    </source>
</evidence>
<comment type="catalytic activity">
    <reaction evidence="1">
        <text>Hydrolysis of (1-&gt;3)-beta-D-glucosidic linkages in (1-&gt;3)-beta-D-glucans.</text>
        <dbReference type="EC" id="3.2.1.39"/>
    </reaction>
</comment>
<reference evidence="10 11" key="1">
    <citation type="submission" date="2016-09" db="EMBL/GenBank/DDBJ databases">
        <title>Extensive genetic diversity and differential bi-allelic expression allows diatom success in the polar Southern Ocean.</title>
        <authorList>
            <consortium name="DOE Joint Genome Institute"/>
            <person name="Mock T."/>
            <person name="Otillar R.P."/>
            <person name="Strauss J."/>
            <person name="Dupont C."/>
            <person name="Frickenhaus S."/>
            <person name="Maumus F."/>
            <person name="Mcmullan M."/>
            <person name="Sanges R."/>
            <person name="Schmutz J."/>
            <person name="Toseland A."/>
            <person name="Valas R."/>
            <person name="Veluchamy A."/>
            <person name="Ward B.J."/>
            <person name="Allen A."/>
            <person name="Barry K."/>
            <person name="Falciatore A."/>
            <person name="Ferrante M."/>
            <person name="Fortunato A.E."/>
            <person name="Gloeckner G."/>
            <person name="Gruber A."/>
            <person name="Hipkin R."/>
            <person name="Janech M."/>
            <person name="Kroth P."/>
            <person name="Leese F."/>
            <person name="Lindquist E."/>
            <person name="Lyon B.R."/>
            <person name="Martin J."/>
            <person name="Mayer C."/>
            <person name="Parker M."/>
            <person name="Quesneville H."/>
            <person name="Raymond J."/>
            <person name="Uhlig C."/>
            <person name="Valentin K.U."/>
            <person name="Worden A.Z."/>
            <person name="Armbrust E.V."/>
            <person name="Bowler C."/>
            <person name="Green B."/>
            <person name="Moulton V."/>
            <person name="Van Oosterhout C."/>
            <person name="Grigoriev I."/>
        </authorList>
    </citation>
    <scope>NUCLEOTIDE SEQUENCE [LARGE SCALE GENOMIC DNA]</scope>
    <source>
        <strain evidence="10 11">CCMP1102</strain>
    </source>
</reference>
<evidence type="ECO:0000256" key="8">
    <source>
        <dbReference type="ARBA" id="ARBA00023326"/>
    </source>
</evidence>